<accession>A0A9X2CGS5</accession>
<keyword evidence="2" id="KW-1185">Reference proteome</keyword>
<protein>
    <submittedName>
        <fullName evidence="1">Uncharacterized protein</fullName>
    </submittedName>
</protein>
<proteinExistence type="predicted"/>
<reference evidence="1" key="1">
    <citation type="submission" date="2022-01" db="EMBL/GenBank/DDBJ databases">
        <title>Whole genome-based taxonomy of the Shewanellaceae.</title>
        <authorList>
            <person name="Martin-Rodriguez A.J."/>
        </authorList>
    </citation>
    <scope>NUCLEOTIDE SEQUENCE</scope>
    <source>
        <strain evidence="1">KCTC 23973</strain>
    </source>
</reference>
<dbReference type="Proteomes" id="UP001139293">
    <property type="component" value="Unassembled WGS sequence"/>
</dbReference>
<evidence type="ECO:0000313" key="2">
    <source>
        <dbReference type="Proteomes" id="UP001139293"/>
    </source>
</evidence>
<evidence type="ECO:0000313" key="1">
    <source>
        <dbReference type="EMBL" id="MCL1137735.1"/>
    </source>
</evidence>
<gene>
    <name evidence="1" type="ORF">L2740_04135</name>
</gene>
<dbReference type="EMBL" id="JAKILB010000002">
    <property type="protein sequence ID" value="MCL1137735.1"/>
    <property type="molecule type" value="Genomic_DNA"/>
</dbReference>
<name>A0A9X2CGS5_9GAMM</name>
<dbReference type="AlphaFoldDB" id="A0A9X2CGS5"/>
<dbReference type="RefSeq" id="WP_248948861.1">
    <property type="nucleotide sequence ID" value="NZ_JAKILB010000002.1"/>
</dbReference>
<sequence>MSQHKSQYSVADKVNEWSANNADSPSLLISQKDGSFYLGYYSGMGNYDATPIEKLDPQYKATIIELVQAGELIEKGKAFTLYPVVMRSRSLFLSIRRASRRRYI</sequence>
<organism evidence="1 2">
    <name type="scientific">Shewanella pneumatophori</name>
    <dbReference type="NCBI Taxonomy" id="314092"/>
    <lineage>
        <taxon>Bacteria</taxon>
        <taxon>Pseudomonadati</taxon>
        <taxon>Pseudomonadota</taxon>
        <taxon>Gammaproteobacteria</taxon>
        <taxon>Alteromonadales</taxon>
        <taxon>Shewanellaceae</taxon>
        <taxon>Shewanella</taxon>
    </lineage>
</organism>
<comment type="caution">
    <text evidence="1">The sequence shown here is derived from an EMBL/GenBank/DDBJ whole genome shotgun (WGS) entry which is preliminary data.</text>
</comment>